<gene>
    <name evidence="4" type="ORF">A7Q10_05630</name>
</gene>
<dbReference type="AlphaFoldDB" id="A0A4Y8PHD1"/>
<reference evidence="4 5" key="1">
    <citation type="submission" date="2016-05" db="EMBL/GenBank/DDBJ databases">
        <title>Diversity and Homogeneity among Thermoacidophilic Verrucomicrobia Methanotrophs Linked with Geographical Origin.</title>
        <authorList>
            <person name="Erikstad H.-A."/>
            <person name="Smestad N.B."/>
            <person name="Ceballos R.M."/>
            <person name="Birkeland N.-K."/>
        </authorList>
    </citation>
    <scope>NUCLEOTIDE SEQUENCE [LARGE SCALE GENOMIC DNA]</scope>
    <source>
        <strain evidence="4 5">Phi</strain>
    </source>
</reference>
<keyword evidence="3" id="KW-0520">NAD</keyword>
<keyword evidence="5" id="KW-1185">Reference proteome</keyword>
<dbReference type="RefSeq" id="WP_242524150.1">
    <property type="nucleotide sequence ID" value="NZ_CP065957.1"/>
</dbReference>
<dbReference type="Gene3D" id="3.40.718.10">
    <property type="entry name" value="Isopropylmalate Dehydrogenase"/>
    <property type="match status" value="2"/>
</dbReference>
<dbReference type="SUPFAM" id="SSF53659">
    <property type="entry name" value="Isocitrate/Isopropylmalate dehydrogenase-like"/>
    <property type="match status" value="1"/>
</dbReference>
<proteinExistence type="predicted"/>
<evidence type="ECO:0000313" key="5">
    <source>
        <dbReference type="Proteomes" id="UP000297713"/>
    </source>
</evidence>
<dbReference type="PANTHER" id="PTHR30004:SF6">
    <property type="entry name" value="D-THREONATE 4-PHOSPHATE DEHYDROGENASE"/>
    <property type="match status" value="1"/>
</dbReference>
<dbReference type="GO" id="GO:0016491">
    <property type="term" value="F:oxidoreductase activity"/>
    <property type="evidence" value="ECO:0007669"/>
    <property type="project" value="UniProtKB-KW"/>
</dbReference>
<evidence type="ECO:0000256" key="3">
    <source>
        <dbReference type="ARBA" id="ARBA00023027"/>
    </source>
</evidence>
<comment type="caution">
    <text evidence="4">The sequence shown here is derived from an EMBL/GenBank/DDBJ whole genome shotgun (WGS) entry which is preliminary data.</text>
</comment>
<name>A0A4Y8PHD1_9BACT</name>
<dbReference type="Pfam" id="PF04166">
    <property type="entry name" value="PdxA"/>
    <property type="match status" value="1"/>
</dbReference>
<evidence type="ECO:0000256" key="1">
    <source>
        <dbReference type="ARBA" id="ARBA00022723"/>
    </source>
</evidence>
<dbReference type="GO" id="GO:0046872">
    <property type="term" value="F:metal ion binding"/>
    <property type="evidence" value="ECO:0007669"/>
    <property type="project" value="UniProtKB-KW"/>
</dbReference>
<dbReference type="Proteomes" id="UP000297713">
    <property type="component" value="Unassembled WGS sequence"/>
</dbReference>
<organism evidence="4 5">
    <name type="scientific">Methylacidiphilum caldifontis</name>
    <dbReference type="NCBI Taxonomy" id="2795386"/>
    <lineage>
        <taxon>Bacteria</taxon>
        <taxon>Pseudomonadati</taxon>
        <taxon>Verrucomicrobiota</taxon>
        <taxon>Methylacidiphilae</taxon>
        <taxon>Methylacidiphilales</taxon>
        <taxon>Methylacidiphilaceae</taxon>
        <taxon>Methylacidiphilum (ex Ratnadevi et al. 2023)</taxon>
    </lineage>
</organism>
<dbReference type="EMBL" id="LXQC01000113">
    <property type="protein sequence ID" value="TFE70564.1"/>
    <property type="molecule type" value="Genomic_DNA"/>
</dbReference>
<protein>
    <submittedName>
        <fullName evidence="4">4-hydroxythreonine-4-phosphate dehydrogenase PdxA</fullName>
    </submittedName>
</protein>
<evidence type="ECO:0000256" key="2">
    <source>
        <dbReference type="ARBA" id="ARBA00023002"/>
    </source>
</evidence>
<dbReference type="NCBIfam" id="TIGR00557">
    <property type="entry name" value="pdxA"/>
    <property type="match status" value="1"/>
</dbReference>
<dbReference type="GO" id="GO:0051287">
    <property type="term" value="F:NAD binding"/>
    <property type="evidence" value="ECO:0007669"/>
    <property type="project" value="InterPro"/>
</dbReference>
<dbReference type="InterPro" id="IPR005255">
    <property type="entry name" value="PdxA_fam"/>
</dbReference>
<sequence>MLHIPTIGITLGDPAGIGPEIVDKALKCNKIPKRFDYRVIGPKAKFEPGKLTPFSASAAWEALEEAYELWRKKEIQAIVTSPIHKENLFQIGFPYPGQTEFFASKTGVPLENVVMAMSSSKINLSLLSTHLSLFKAIKSINKNKIQLASVLLFEFLKKIKKKSKFKIAVAGLNPHCGEKGNFGNEEDEIFVPAINELREKGFPIYGPISPDSVFREALIGKYDGVVASYHDQGLIPFKLVSFYSGVNVTLGLPLIRTSPDHGVALDIAGKNKADPRSLIAAIKLACKLIHKENYS</sequence>
<keyword evidence="1" id="KW-0479">Metal-binding</keyword>
<accession>A0A4Y8PHD1</accession>
<keyword evidence="2" id="KW-0560">Oxidoreductase</keyword>
<evidence type="ECO:0000313" key="4">
    <source>
        <dbReference type="EMBL" id="TFE70564.1"/>
    </source>
</evidence>
<dbReference type="PANTHER" id="PTHR30004">
    <property type="entry name" value="4-HYDROXYTHREONINE-4-PHOSPHATE DEHYDROGENASE"/>
    <property type="match status" value="1"/>
</dbReference>